<dbReference type="Pfam" id="PF00041">
    <property type="entry name" value="fn3"/>
    <property type="match status" value="2"/>
</dbReference>
<dbReference type="InterPro" id="IPR051170">
    <property type="entry name" value="Neural/epithelial_adhesion"/>
</dbReference>
<dbReference type="CDD" id="cd00063">
    <property type="entry name" value="FN3"/>
    <property type="match status" value="2"/>
</dbReference>
<sequence length="717" mass="80555">MILTCSAEGLDSPEIDPHLKWYDEDNNEITDRSGRVYLESDGVQVLKLYFSSIENSDAGTYMCQGEIDGNRIEKSIKLNLFKDITFDEVPAEQFPRLYDDALIICKVSGQPTPTVSWRYRGTKIRPSNHYVLEQDGLKIMNITEADNGLYVCRAEVQSDARFDFKNINVVVHIPPKITDGPGEVEGIEGHEVSITCKATGKPSPKFLFYRDNNPEPIVHSERVQLDKDGGALNFRPLSKYDNGQYRCEAINDVGQDTMEGKLTVIVPAKVVELKNMTRPEGESETLTCIAEGNPTPHMVFHKVGSPIAFEEGDNDNGRINVRTPQPGSLEMTIDNLTPEDSSNYTCIATNSGGDWRQNGTILVEYKPRIHASANIKETYTWAGIARNISCHSVGEPEPRITWLRFGQVLETNKTNKIYELGRNSVLQVKVNEEDEGWIYGIYTCRSTNTMGFADWPIELKRARVPDKPQDVIVKESTPTLVVLTVTPPADDGGNRITRYQVAYDSHSEEFALNNMRTSTNKQQEIRIENLQPSTTYIFKVRARNEIGFGSALEHTYVTEAVRQPYPLILLSDPLGMYPHEYTIQWEKPRTGGIPIQEYQFKTRKVQVKEKDGSWTMEKPLEDWNVMRVEDDPEAPMLYYRLQGLKPTTFYQLEVTARNDIDWSLANAEFIFKSSTADGGLITGERIDGGATSLAGNAVVAMAAALLCIAFPAVQAML</sequence>
<dbReference type="SUPFAM" id="SSF48726">
    <property type="entry name" value="Immunoglobulin"/>
    <property type="match status" value="5"/>
</dbReference>
<dbReference type="SMART" id="SM00408">
    <property type="entry name" value="IGc2"/>
    <property type="match status" value="5"/>
</dbReference>
<dbReference type="InterPro" id="IPR009138">
    <property type="entry name" value="Neural_cell_adh"/>
</dbReference>
<keyword evidence="8" id="KW-1015">Disulfide bond</keyword>
<dbReference type="Pfam" id="PF07679">
    <property type="entry name" value="I-set"/>
    <property type="match status" value="2"/>
</dbReference>
<dbReference type="GO" id="GO:0043005">
    <property type="term" value="C:neuron projection"/>
    <property type="evidence" value="ECO:0007669"/>
    <property type="project" value="TreeGrafter"/>
</dbReference>
<dbReference type="SMART" id="SM00060">
    <property type="entry name" value="FN3"/>
    <property type="match status" value="2"/>
</dbReference>
<dbReference type="AlphaFoldDB" id="A0AAD9PBF2"/>
<dbReference type="InterPro" id="IPR036116">
    <property type="entry name" value="FN3_sf"/>
</dbReference>
<evidence type="ECO:0000313" key="14">
    <source>
        <dbReference type="Proteomes" id="UP001209878"/>
    </source>
</evidence>
<evidence type="ECO:0000256" key="2">
    <source>
        <dbReference type="ARBA" id="ARBA00022692"/>
    </source>
</evidence>
<dbReference type="EMBL" id="JAODUO010000049">
    <property type="protein sequence ID" value="KAK2191593.1"/>
    <property type="molecule type" value="Genomic_DNA"/>
</dbReference>
<keyword evidence="14" id="KW-1185">Reference proteome</keyword>
<proteinExistence type="predicted"/>
<keyword evidence="10" id="KW-0393">Immunoglobulin domain</keyword>
<keyword evidence="7" id="KW-0472">Membrane</keyword>
<evidence type="ECO:0000256" key="6">
    <source>
        <dbReference type="ARBA" id="ARBA00022989"/>
    </source>
</evidence>
<evidence type="ECO:0000259" key="11">
    <source>
        <dbReference type="PROSITE" id="PS50835"/>
    </source>
</evidence>
<feature type="domain" description="Ig-like" evidence="11">
    <location>
        <begin position="367"/>
        <end position="448"/>
    </location>
</feature>
<evidence type="ECO:0000256" key="7">
    <source>
        <dbReference type="ARBA" id="ARBA00023136"/>
    </source>
</evidence>
<evidence type="ECO:0000256" key="4">
    <source>
        <dbReference type="ARBA" id="ARBA00022737"/>
    </source>
</evidence>
<organism evidence="13 14">
    <name type="scientific">Ridgeia piscesae</name>
    <name type="common">Tubeworm</name>
    <dbReference type="NCBI Taxonomy" id="27915"/>
    <lineage>
        <taxon>Eukaryota</taxon>
        <taxon>Metazoa</taxon>
        <taxon>Spiralia</taxon>
        <taxon>Lophotrochozoa</taxon>
        <taxon>Annelida</taxon>
        <taxon>Polychaeta</taxon>
        <taxon>Sedentaria</taxon>
        <taxon>Canalipalpata</taxon>
        <taxon>Sabellida</taxon>
        <taxon>Siboglinidae</taxon>
        <taxon>Ridgeia</taxon>
    </lineage>
</organism>
<evidence type="ECO:0000256" key="5">
    <source>
        <dbReference type="ARBA" id="ARBA00022889"/>
    </source>
</evidence>
<dbReference type="FunFam" id="2.60.40.10:FF:000032">
    <property type="entry name" value="palladin isoform X1"/>
    <property type="match status" value="2"/>
</dbReference>
<keyword evidence="4" id="KW-0677">Repeat</keyword>
<dbReference type="PANTHER" id="PTHR12231:SF253">
    <property type="entry name" value="DPR-INTERACTING PROTEIN ETA, ISOFORM B-RELATED"/>
    <property type="match status" value="1"/>
</dbReference>
<evidence type="ECO:0000256" key="3">
    <source>
        <dbReference type="ARBA" id="ARBA00022729"/>
    </source>
</evidence>
<dbReference type="InterPro" id="IPR003599">
    <property type="entry name" value="Ig_sub"/>
</dbReference>
<dbReference type="SMART" id="SM00409">
    <property type="entry name" value="IG"/>
    <property type="match status" value="5"/>
</dbReference>
<feature type="domain" description="Fibronectin type-III" evidence="12">
    <location>
        <begin position="565"/>
        <end position="678"/>
    </location>
</feature>
<comment type="caution">
    <text evidence="13">The sequence shown here is derived from an EMBL/GenBank/DDBJ whole genome shotgun (WGS) entry which is preliminary data.</text>
</comment>
<dbReference type="PRINTS" id="PR00014">
    <property type="entry name" value="FNTYPEIII"/>
</dbReference>
<reference evidence="13" key="1">
    <citation type="journal article" date="2023" name="Mol. Biol. Evol.">
        <title>Third-Generation Sequencing Reveals the Adaptive Role of the Epigenome in Three Deep-Sea Polychaetes.</title>
        <authorList>
            <person name="Perez M."/>
            <person name="Aroh O."/>
            <person name="Sun Y."/>
            <person name="Lan Y."/>
            <person name="Juniper S.K."/>
            <person name="Young C.R."/>
            <person name="Angers B."/>
            <person name="Qian P.Y."/>
        </authorList>
    </citation>
    <scope>NUCLEOTIDE SEQUENCE</scope>
    <source>
        <strain evidence="13">R07B-5</strain>
    </source>
</reference>
<feature type="domain" description="Ig-like" evidence="11">
    <location>
        <begin position="1"/>
        <end position="79"/>
    </location>
</feature>
<comment type="subcellular location">
    <subcellularLocation>
        <location evidence="1">Membrane</location>
        <topology evidence="1">Single-pass membrane protein</topology>
    </subcellularLocation>
</comment>
<feature type="domain" description="Ig-like" evidence="11">
    <location>
        <begin position="267"/>
        <end position="362"/>
    </location>
</feature>
<dbReference type="Proteomes" id="UP001209878">
    <property type="component" value="Unassembled WGS sequence"/>
</dbReference>
<keyword evidence="2" id="KW-0812">Transmembrane</keyword>
<feature type="domain" description="Ig-like" evidence="11">
    <location>
        <begin position="175"/>
        <end position="263"/>
    </location>
</feature>
<evidence type="ECO:0000256" key="1">
    <source>
        <dbReference type="ARBA" id="ARBA00004167"/>
    </source>
</evidence>
<feature type="domain" description="Ig-like" evidence="11">
    <location>
        <begin position="103"/>
        <end position="168"/>
    </location>
</feature>
<dbReference type="PRINTS" id="PR01838">
    <property type="entry name" value="NCAMFAMILY"/>
</dbReference>
<dbReference type="GO" id="GO:0005886">
    <property type="term" value="C:plasma membrane"/>
    <property type="evidence" value="ECO:0007669"/>
    <property type="project" value="UniProtKB-ARBA"/>
</dbReference>
<dbReference type="Pfam" id="PF13927">
    <property type="entry name" value="Ig_3"/>
    <property type="match status" value="2"/>
</dbReference>
<keyword evidence="9" id="KW-0325">Glycoprotein</keyword>
<dbReference type="PANTHER" id="PTHR12231">
    <property type="entry name" value="CTX-RELATED TYPE I TRANSMEMBRANE PROTEIN"/>
    <property type="match status" value="1"/>
</dbReference>
<dbReference type="InterPro" id="IPR036179">
    <property type="entry name" value="Ig-like_dom_sf"/>
</dbReference>
<dbReference type="Gene3D" id="2.60.40.10">
    <property type="entry name" value="Immunoglobulins"/>
    <property type="match status" value="7"/>
</dbReference>
<dbReference type="CDD" id="cd00096">
    <property type="entry name" value="Ig"/>
    <property type="match status" value="3"/>
</dbReference>
<evidence type="ECO:0000256" key="8">
    <source>
        <dbReference type="ARBA" id="ARBA00023157"/>
    </source>
</evidence>
<dbReference type="PROSITE" id="PS50853">
    <property type="entry name" value="FN3"/>
    <property type="match status" value="2"/>
</dbReference>
<keyword evidence="5" id="KW-0130">Cell adhesion</keyword>
<dbReference type="InterPro" id="IPR013783">
    <property type="entry name" value="Ig-like_fold"/>
</dbReference>
<dbReference type="InterPro" id="IPR013098">
    <property type="entry name" value="Ig_I-set"/>
</dbReference>
<evidence type="ECO:0000256" key="9">
    <source>
        <dbReference type="ARBA" id="ARBA00023180"/>
    </source>
</evidence>
<dbReference type="InterPro" id="IPR003961">
    <property type="entry name" value="FN3_dom"/>
</dbReference>
<evidence type="ECO:0000259" key="12">
    <source>
        <dbReference type="PROSITE" id="PS50853"/>
    </source>
</evidence>
<dbReference type="InterPro" id="IPR003598">
    <property type="entry name" value="Ig_sub2"/>
</dbReference>
<evidence type="ECO:0000256" key="10">
    <source>
        <dbReference type="ARBA" id="ARBA00023319"/>
    </source>
</evidence>
<evidence type="ECO:0000313" key="13">
    <source>
        <dbReference type="EMBL" id="KAK2191593.1"/>
    </source>
</evidence>
<dbReference type="GO" id="GO:0007155">
    <property type="term" value="P:cell adhesion"/>
    <property type="evidence" value="ECO:0007669"/>
    <property type="project" value="UniProtKB-KW"/>
</dbReference>
<protein>
    <submittedName>
        <fullName evidence="13">Uncharacterized protein</fullName>
    </submittedName>
</protein>
<keyword evidence="3" id="KW-0732">Signal</keyword>
<accession>A0AAD9PBF2</accession>
<dbReference type="SUPFAM" id="SSF49265">
    <property type="entry name" value="Fibronectin type III"/>
    <property type="match status" value="1"/>
</dbReference>
<name>A0AAD9PBF2_RIDPI</name>
<gene>
    <name evidence="13" type="ORF">NP493_50g02002</name>
</gene>
<dbReference type="PROSITE" id="PS50835">
    <property type="entry name" value="IG_LIKE"/>
    <property type="match status" value="5"/>
</dbReference>
<keyword evidence="6" id="KW-1133">Transmembrane helix</keyword>
<feature type="domain" description="Fibronectin type-III" evidence="12">
    <location>
        <begin position="467"/>
        <end position="564"/>
    </location>
</feature>
<dbReference type="InterPro" id="IPR007110">
    <property type="entry name" value="Ig-like_dom"/>
</dbReference>